<dbReference type="InterPro" id="IPR003593">
    <property type="entry name" value="AAA+_ATPase"/>
</dbReference>
<dbReference type="GO" id="GO:0005524">
    <property type="term" value="F:ATP binding"/>
    <property type="evidence" value="ECO:0007669"/>
    <property type="project" value="UniProtKB-KW"/>
</dbReference>
<evidence type="ECO:0000313" key="7">
    <source>
        <dbReference type="EMBL" id="OGH70368.1"/>
    </source>
</evidence>
<dbReference type="InterPro" id="IPR025943">
    <property type="entry name" value="Sigma_54_int_dom_ATP-bd_2"/>
</dbReference>
<dbReference type="InterPro" id="IPR027417">
    <property type="entry name" value="P-loop_NTPase"/>
</dbReference>
<dbReference type="SUPFAM" id="SSF52540">
    <property type="entry name" value="P-loop containing nucleoside triphosphate hydrolases"/>
    <property type="match status" value="1"/>
</dbReference>
<dbReference type="SMART" id="SM00382">
    <property type="entry name" value="AAA"/>
    <property type="match status" value="1"/>
</dbReference>
<evidence type="ECO:0000256" key="2">
    <source>
        <dbReference type="ARBA" id="ARBA00022840"/>
    </source>
</evidence>
<proteinExistence type="predicted"/>
<keyword evidence="2" id="KW-0067">ATP-binding</keyword>
<keyword evidence="5" id="KW-0804">Transcription</keyword>
<dbReference type="AlphaFoldDB" id="A0A1F6MFR2"/>
<dbReference type="InterPro" id="IPR009057">
    <property type="entry name" value="Homeodomain-like_sf"/>
</dbReference>
<dbReference type="Gene3D" id="1.10.10.60">
    <property type="entry name" value="Homeodomain-like"/>
    <property type="match status" value="1"/>
</dbReference>
<sequence length="313" mass="34261">MDTAGKSLVAESPAMRQTIKSIREIAPHVQLNVLVAGETGAGKSLVAQEVHRRSPRASAPFVSVNCGEINGNLIESDLFGHVRGAFSGASDSREGFFRKASGGTLFLDEIGHLPLNLQTRLFRVLDVGKVRPVGGDQEIPVNVRVISATNLDLPKMVARGEFRQELYYRLMGSLIWVPPLRERREDIPKLIEQICSELKAAKPLSSEALELLLQYSWPGNIRELANTILPAQLTSVGEEVAREEVAKCLRHNTLATSEAPIDGMTLAEAEKFLVLRALRATDGNLREAGEKLGVDRFAVKRMVKKHGLNGDGK</sequence>
<dbReference type="Pfam" id="PF25601">
    <property type="entry name" value="AAA_lid_14"/>
    <property type="match status" value="1"/>
</dbReference>
<dbReference type="Pfam" id="PF00158">
    <property type="entry name" value="Sigma54_activat"/>
    <property type="match status" value="1"/>
</dbReference>
<accession>A0A1F6MFR2</accession>
<dbReference type="Proteomes" id="UP000177953">
    <property type="component" value="Unassembled WGS sequence"/>
</dbReference>
<gene>
    <name evidence="7" type="ORF">A2754_03155</name>
</gene>
<evidence type="ECO:0000256" key="1">
    <source>
        <dbReference type="ARBA" id="ARBA00022741"/>
    </source>
</evidence>
<comment type="caution">
    <text evidence="7">The sequence shown here is derived from an EMBL/GenBank/DDBJ whole genome shotgun (WGS) entry which is preliminary data.</text>
</comment>
<dbReference type="FunFam" id="3.40.50.300:FF:000006">
    <property type="entry name" value="DNA-binding transcriptional regulator NtrC"/>
    <property type="match status" value="1"/>
</dbReference>
<dbReference type="PROSITE" id="PS00676">
    <property type="entry name" value="SIGMA54_INTERACT_2"/>
    <property type="match status" value="1"/>
</dbReference>
<keyword evidence="1" id="KW-0547">Nucleotide-binding</keyword>
<protein>
    <recommendedName>
        <fullName evidence="6">Sigma-54 factor interaction domain-containing protein</fullName>
    </recommendedName>
</protein>
<evidence type="ECO:0000256" key="5">
    <source>
        <dbReference type="ARBA" id="ARBA00023163"/>
    </source>
</evidence>
<keyword evidence="3" id="KW-0805">Transcription regulation</keyword>
<dbReference type="InterPro" id="IPR002078">
    <property type="entry name" value="Sigma_54_int"/>
</dbReference>
<dbReference type="InterPro" id="IPR025662">
    <property type="entry name" value="Sigma_54_int_dom_ATP-bd_1"/>
</dbReference>
<dbReference type="SUPFAM" id="SSF46689">
    <property type="entry name" value="Homeodomain-like"/>
    <property type="match status" value="1"/>
</dbReference>
<dbReference type="GO" id="GO:0006355">
    <property type="term" value="P:regulation of DNA-templated transcription"/>
    <property type="evidence" value="ECO:0007669"/>
    <property type="project" value="InterPro"/>
</dbReference>
<organism evidence="7 8">
    <name type="scientific">Candidatus Magasanikbacteria bacterium RIFCSPHIGHO2_01_FULL_47_8</name>
    <dbReference type="NCBI Taxonomy" id="1798673"/>
    <lineage>
        <taxon>Bacteria</taxon>
        <taxon>Candidatus Magasanikiibacteriota</taxon>
    </lineage>
</organism>
<evidence type="ECO:0000256" key="4">
    <source>
        <dbReference type="ARBA" id="ARBA00023125"/>
    </source>
</evidence>
<keyword evidence="4" id="KW-0238">DNA-binding</keyword>
<dbReference type="InterPro" id="IPR058031">
    <property type="entry name" value="AAA_lid_NorR"/>
</dbReference>
<dbReference type="InterPro" id="IPR025944">
    <property type="entry name" value="Sigma_54_int_dom_CS"/>
</dbReference>
<evidence type="ECO:0000313" key="8">
    <source>
        <dbReference type="Proteomes" id="UP000177953"/>
    </source>
</evidence>
<dbReference type="EMBL" id="MFPU01000009">
    <property type="protein sequence ID" value="OGH70368.1"/>
    <property type="molecule type" value="Genomic_DNA"/>
</dbReference>
<dbReference type="PANTHER" id="PTHR32071">
    <property type="entry name" value="TRANSCRIPTIONAL REGULATORY PROTEIN"/>
    <property type="match status" value="1"/>
</dbReference>
<dbReference type="GO" id="GO:0003677">
    <property type="term" value="F:DNA binding"/>
    <property type="evidence" value="ECO:0007669"/>
    <property type="project" value="UniProtKB-KW"/>
</dbReference>
<dbReference type="Gene3D" id="1.10.8.60">
    <property type="match status" value="1"/>
</dbReference>
<dbReference type="PROSITE" id="PS00688">
    <property type="entry name" value="SIGMA54_INTERACT_3"/>
    <property type="match status" value="1"/>
</dbReference>
<dbReference type="Gene3D" id="3.40.50.300">
    <property type="entry name" value="P-loop containing nucleotide triphosphate hydrolases"/>
    <property type="match status" value="1"/>
</dbReference>
<name>A0A1F6MFR2_9BACT</name>
<evidence type="ECO:0000259" key="6">
    <source>
        <dbReference type="PROSITE" id="PS50045"/>
    </source>
</evidence>
<feature type="domain" description="Sigma-54 factor interaction" evidence="6">
    <location>
        <begin position="8"/>
        <end position="233"/>
    </location>
</feature>
<dbReference type="CDD" id="cd00009">
    <property type="entry name" value="AAA"/>
    <property type="match status" value="1"/>
</dbReference>
<dbReference type="PROSITE" id="PS50045">
    <property type="entry name" value="SIGMA54_INTERACT_4"/>
    <property type="match status" value="1"/>
</dbReference>
<reference evidence="7 8" key="1">
    <citation type="journal article" date="2016" name="Nat. Commun.">
        <title>Thousands of microbial genomes shed light on interconnected biogeochemical processes in an aquifer system.</title>
        <authorList>
            <person name="Anantharaman K."/>
            <person name="Brown C.T."/>
            <person name="Hug L.A."/>
            <person name="Sharon I."/>
            <person name="Castelle C.J."/>
            <person name="Probst A.J."/>
            <person name="Thomas B.C."/>
            <person name="Singh A."/>
            <person name="Wilkins M.J."/>
            <person name="Karaoz U."/>
            <person name="Brodie E.L."/>
            <person name="Williams K.H."/>
            <person name="Hubbard S.S."/>
            <person name="Banfield J.F."/>
        </authorList>
    </citation>
    <scope>NUCLEOTIDE SEQUENCE [LARGE SCALE GENOMIC DNA]</scope>
</reference>
<dbReference type="PROSITE" id="PS00675">
    <property type="entry name" value="SIGMA54_INTERACT_1"/>
    <property type="match status" value="1"/>
</dbReference>
<evidence type="ECO:0000256" key="3">
    <source>
        <dbReference type="ARBA" id="ARBA00023015"/>
    </source>
</evidence>